<evidence type="ECO:0000256" key="2">
    <source>
        <dbReference type="ARBA" id="ARBA00022692"/>
    </source>
</evidence>
<feature type="domain" description="GtrA/DPMS transmembrane" evidence="6">
    <location>
        <begin position="28"/>
        <end position="142"/>
    </location>
</feature>
<evidence type="ECO:0000259" key="6">
    <source>
        <dbReference type="Pfam" id="PF04138"/>
    </source>
</evidence>
<accession>A0AA41QPX1</accession>
<keyword evidence="2 5" id="KW-0812">Transmembrane</keyword>
<keyword evidence="8" id="KW-1185">Reference proteome</keyword>
<sequence length="145" mass="15704">MSVLLESLVRDQDHDIAERSLFWQALTFLAIGGGAALAFVCLSSLVVGSGLPLADWIASALCYAAFILPVYLLHRRFSFNSDAPHLQALPRYVTVQLVGLSLAALFSFLAYGIIGLPTLFASLLVIGLTSAMNFLVLKVWAFGER</sequence>
<feature type="transmembrane region" description="Helical" evidence="5">
    <location>
        <begin position="21"/>
        <end position="47"/>
    </location>
</feature>
<dbReference type="Pfam" id="PF04138">
    <property type="entry name" value="GtrA_DPMS_TM"/>
    <property type="match status" value="1"/>
</dbReference>
<dbReference type="InterPro" id="IPR007267">
    <property type="entry name" value="GtrA_DPMS_TM"/>
</dbReference>
<comment type="subcellular location">
    <subcellularLocation>
        <location evidence="1">Membrane</location>
        <topology evidence="1">Multi-pass membrane protein</topology>
    </subcellularLocation>
</comment>
<feature type="transmembrane region" description="Helical" evidence="5">
    <location>
        <begin position="53"/>
        <end position="73"/>
    </location>
</feature>
<keyword evidence="4 5" id="KW-0472">Membrane</keyword>
<dbReference type="Proteomes" id="UP001156140">
    <property type="component" value="Unassembled WGS sequence"/>
</dbReference>
<evidence type="ECO:0000313" key="8">
    <source>
        <dbReference type="Proteomes" id="UP001156140"/>
    </source>
</evidence>
<protein>
    <submittedName>
        <fullName evidence="7">GtrA family protein</fullName>
    </submittedName>
</protein>
<evidence type="ECO:0000313" key="7">
    <source>
        <dbReference type="EMBL" id="MCI0128133.1"/>
    </source>
</evidence>
<evidence type="ECO:0000256" key="3">
    <source>
        <dbReference type="ARBA" id="ARBA00022989"/>
    </source>
</evidence>
<comment type="caution">
    <text evidence="7">The sequence shown here is derived from an EMBL/GenBank/DDBJ whole genome shotgun (WGS) entry which is preliminary data.</text>
</comment>
<organism evidence="7 8">
    <name type="scientific">Paradevosia shaoguanensis</name>
    <dbReference type="NCBI Taxonomy" id="1335043"/>
    <lineage>
        <taxon>Bacteria</taxon>
        <taxon>Pseudomonadati</taxon>
        <taxon>Pseudomonadota</taxon>
        <taxon>Alphaproteobacteria</taxon>
        <taxon>Hyphomicrobiales</taxon>
        <taxon>Devosiaceae</taxon>
        <taxon>Paradevosia</taxon>
    </lineage>
</organism>
<proteinExistence type="predicted"/>
<keyword evidence="3 5" id="KW-1133">Transmembrane helix</keyword>
<dbReference type="AlphaFoldDB" id="A0AA41QPX1"/>
<gene>
    <name evidence="7" type="ORF">ML536_14985</name>
</gene>
<evidence type="ECO:0000256" key="1">
    <source>
        <dbReference type="ARBA" id="ARBA00004141"/>
    </source>
</evidence>
<feature type="transmembrane region" description="Helical" evidence="5">
    <location>
        <begin position="93"/>
        <end position="114"/>
    </location>
</feature>
<evidence type="ECO:0000256" key="5">
    <source>
        <dbReference type="SAM" id="Phobius"/>
    </source>
</evidence>
<dbReference type="GO" id="GO:0016020">
    <property type="term" value="C:membrane"/>
    <property type="evidence" value="ECO:0007669"/>
    <property type="project" value="UniProtKB-SubCell"/>
</dbReference>
<name>A0AA41QPX1_9HYPH</name>
<dbReference type="GO" id="GO:0000271">
    <property type="term" value="P:polysaccharide biosynthetic process"/>
    <property type="evidence" value="ECO:0007669"/>
    <property type="project" value="InterPro"/>
</dbReference>
<feature type="transmembrane region" description="Helical" evidence="5">
    <location>
        <begin position="120"/>
        <end position="141"/>
    </location>
</feature>
<dbReference type="EMBL" id="JALAZD010000001">
    <property type="protein sequence ID" value="MCI0128133.1"/>
    <property type="molecule type" value="Genomic_DNA"/>
</dbReference>
<reference evidence="7" key="1">
    <citation type="submission" date="2022-03" db="EMBL/GenBank/DDBJ databases">
        <title>The complete genome sequence of a Methyloterrigena soli.</title>
        <authorList>
            <person name="Zi Z."/>
        </authorList>
    </citation>
    <scope>NUCLEOTIDE SEQUENCE</scope>
    <source>
        <strain evidence="7">M48</strain>
    </source>
</reference>
<dbReference type="RefSeq" id="WP_281736357.1">
    <property type="nucleotide sequence ID" value="NZ_JAKETQ010000001.1"/>
</dbReference>
<evidence type="ECO:0000256" key="4">
    <source>
        <dbReference type="ARBA" id="ARBA00023136"/>
    </source>
</evidence>